<dbReference type="Gene3D" id="1.10.10.2520">
    <property type="entry name" value="Cell wall hydrolase SleB, domain 1"/>
    <property type="match status" value="1"/>
</dbReference>
<feature type="domain" description="Cell wall hydrolase SleB" evidence="1">
    <location>
        <begin position="182"/>
        <end position="272"/>
    </location>
</feature>
<dbReference type="InterPro" id="IPR012854">
    <property type="entry name" value="Cu_amine_oxidase-like_N"/>
</dbReference>
<evidence type="ECO:0000259" key="1">
    <source>
        <dbReference type="Pfam" id="PF07486"/>
    </source>
</evidence>
<dbReference type="SUPFAM" id="SSF55383">
    <property type="entry name" value="Copper amine oxidase, domain N"/>
    <property type="match status" value="1"/>
</dbReference>
<protein>
    <submittedName>
        <fullName evidence="3">Uncharacterized protein</fullName>
    </submittedName>
</protein>
<proteinExistence type="predicted"/>
<evidence type="ECO:0000259" key="2">
    <source>
        <dbReference type="Pfam" id="PF07833"/>
    </source>
</evidence>
<dbReference type="Pfam" id="PF07486">
    <property type="entry name" value="Hydrolase_2"/>
    <property type="match status" value="1"/>
</dbReference>
<dbReference type="Proteomes" id="UP000767854">
    <property type="component" value="Unassembled WGS sequence"/>
</dbReference>
<sequence length="273" mass="31002">MHLKKWIVFIVILILSVNVVFAEDILIAYQDQSVVDERLVWQDGETVYGGLVAFAEMYGAQVTWSDVAQAAYLKHMGRNYVFEIGSSAVVTDTGLVKMETETVTLEGRLFVPMSYLAAVYDFDYVYDEALKIATLDGETLVLMPEQLDEMPVSLRYAYTDEELLMLARLVDLEARDGSILKKTAVANVVLNRVEHTGFPNTVEGVIFQKGQFPPAYYSSFNTLEPKPESFEAALRAFEGEVVIEEALYFNYIPFSWKSDSDFIKNIEGDYFYR</sequence>
<dbReference type="InterPro" id="IPR036582">
    <property type="entry name" value="Mao_N_sf"/>
</dbReference>
<dbReference type="Gene3D" id="3.30.457.10">
    <property type="entry name" value="Copper amine oxidase-like, N-terminal domain"/>
    <property type="match status" value="1"/>
</dbReference>
<accession>A0ABS2MSE1</accession>
<evidence type="ECO:0000313" key="3">
    <source>
        <dbReference type="EMBL" id="MBM7562348.1"/>
    </source>
</evidence>
<keyword evidence="4" id="KW-1185">Reference proteome</keyword>
<name>A0ABS2MSE1_9FIRM</name>
<comment type="caution">
    <text evidence="3">The sequence shown here is derived from an EMBL/GenBank/DDBJ whole genome shotgun (WGS) entry which is preliminary data.</text>
</comment>
<dbReference type="InterPro" id="IPR011105">
    <property type="entry name" value="Cell_wall_hydrolase_SleB"/>
</dbReference>
<reference evidence="3 4" key="1">
    <citation type="submission" date="2021-01" db="EMBL/GenBank/DDBJ databases">
        <title>Genomic Encyclopedia of Type Strains, Phase IV (KMG-IV): sequencing the most valuable type-strain genomes for metagenomic binning, comparative biology and taxonomic classification.</title>
        <authorList>
            <person name="Goeker M."/>
        </authorList>
    </citation>
    <scope>NUCLEOTIDE SEQUENCE [LARGE SCALE GENOMIC DNA]</scope>
    <source>
        <strain evidence="3 4">DSM 24436</strain>
    </source>
</reference>
<dbReference type="RefSeq" id="WP_204664693.1">
    <property type="nucleotide sequence ID" value="NZ_JAFBDT010000016.1"/>
</dbReference>
<evidence type="ECO:0000313" key="4">
    <source>
        <dbReference type="Proteomes" id="UP000767854"/>
    </source>
</evidence>
<gene>
    <name evidence="3" type="ORF">JOC49_001892</name>
</gene>
<dbReference type="EMBL" id="JAFBDT010000016">
    <property type="protein sequence ID" value="MBM7562348.1"/>
    <property type="molecule type" value="Genomic_DNA"/>
</dbReference>
<organism evidence="3 4">
    <name type="scientific">Fusibacter tunisiensis</name>
    <dbReference type="NCBI Taxonomy" id="1008308"/>
    <lineage>
        <taxon>Bacteria</taxon>
        <taxon>Bacillati</taxon>
        <taxon>Bacillota</taxon>
        <taxon>Clostridia</taxon>
        <taxon>Eubacteriales</taxon>
        <taxon>Eubacteriales Family XII. Incertae Sedis</taxon>
        <taxon>Fusibacter</taxon>
    </lineage>
</organism>
<dbReference type="Pfam" id="PF07833">
    <property type="entry name" value="Cu_amine_oxidN1"/>
    <property type="match status" value="1"/>
</dbReference>
<feature type="domain" description="Copper amine oxidase-like N-terminal" evidence="2">
    <location>
        <begin position="47"/>
        <end position="129"/>
    </location>
</feature>
<dbReference type="InterPro" id="IPR042047">
    <property type="entry name" value="SleB_dom1"/>
</dbReference>